<proteinExistence type="predicted"/>
<evidence type="ECO:0008006" key="3">
    <source>
        <dbReference type="Google" id="ProtNLM"/>
    </source>
</evidence>
<protein>
    <recommendedName>
        <fullName evidence="3">Glutamine amidotransferase type-2 domain-containing protein</fullName>
    </recommendedName>
</protein>
<dbReference type="InterPro" id="IPR029055">
    <property type="entry name" value="Ntn_hydrolases_N"/>
</dbReference>
<dbReference type="Gene3D" id="3.60.20.10">
    <property type="entry name" value="Glutamine Phosphoribosylpyrophosphate, subunit 1, domain 1"/>
    <property type="match status" value="1"/>
</dbReference>
<organism evidence="1 2">
    <name type="scientific">Candidatus Roizmanbacteria bacterium RIFCSPHIGHO2_12_FULL_44_10</name>
    <dbReference type="NCBI Taxonomy" id="1802054"/>
    <lineage>
        <taxon>Bacteria</taxon>
        <taxon>Candidatus Roizmaniibacteriota</taxon>
    </lineage>
</organism>
<evidence type="ECO:0000313" key="1">
    <source>
        <dbReference type="EMBL" id="OGK40576.1"/>
    </source>
</evidence>
<reference evidence="1 2" key="1">
    <citation type="journal article" date="2016" name="Nat. Commun.">
        <title>Thousands of microbial genomes shed light on interconnected biogeochemical processes in an aquifer system.</title>
        <authorList>
            <person name="Anantharaman K."/>
            <person name="Brown C.T."/>
            <person name="Hug L.A."/>
            <person name="Sharon I."/>
            <person name="Castelle C.J."/>
            <person name="Probst A.J."/>
            <person name="Thomas B.C."/>
            <person name="Singh A."/>
            <person name="Wilkins M.J."/>
            <person name="Karaoz U."/>
            <person name="Brodie E.L."/>
            <person name="Williams K.H."/>
            <person name="Hubbard S.S."/>
            <person name="Banfield J.F."/>
        </authorList>
    </citation>
    <scope>NUCLEOTIDE SEQUENCE [LARGE SCALE GENOMIC DNA]</scope>
</reference>
<comment type="caution">
    <text evidence="1">The sequence shown here is derived from an EMBL/GenBank/DDBJ whole genome shotgun (WGS) entry which is preliminary data.</text>
</comment>
<accession>A0A1F7IB32</accession>
<dbReference type="SUPFAM" id="SSF56235">
    <property type="entry name" value="N-terminal nucleophile aminohydrolases (Ntn hydrolases)"/>
    <property type="match status" value="1"/>
</dbReference>
<gene>
    <name evidence="1" type="ORF">A3F34_01725</name>
</gene>
<name>A0A1F7IB32_9BACT</name>
<dbReference type="Proteomes" id="UP000179024">
    <property type="component" value="Unassembled WGS sequence"/>
</dbReference>
<evidence type="ECO:0000313" key="2">
    <source>
        <dbReference type="Proteomes" id="UP000179024"/>
    </source>
</evidence>
<dbReference type="EMBL" id="MGAE01000002">
    <property type="protein sequence ID" value="OGK40576.1"/>
    <property type="molecule type" value="Genomic_DNA"/>
</dbReference>
<sequence>MCRFLLIKSKQPFDANELFLEFTKVCKNSLAPDGDRQADGWGISWLDESNSWQIKKSLKPIWNDGASFKIPKSRTFTAHARSASFPNQKGIIDYNQPYTNGEYSFLFNGALFGVKFDREVAGKIGAQKIWTLLQEELKHSAVNKALENVRALLEKHSTQITGMNIALASKKNITALCRYQQSADYFTLHYHDGDIKIISSEKLPSYDFTPMKNSEIIQL</sequence>
<dbReference type="AlphaFoldDB" id="A0A1F7IB32"/>